<sequence length="467" mass="51073">MTTLSIAASDGTRTAAQKIKPKDRDGVIQALRAGVVPRSGIQLVQVGRAGEVNQVVQDVKRIADGGSAVRFIIGDYGAGKTFFLNLARSIAMQSKLVVAHADLSPDRRLHASGGQARSLYAELMRNMATRTKQDGGALASVVERFIMEAQASAKASGRKIGDVIQERLLPIQELVSGYDFATVIECYWRAFEEGSESGKAAALRWLRAEYTLKTEAREALGVRSIIDDASVYDYLKVMSRFVTLAGYSGFLVMLDECVNLFKLVSAQSRNANYEQILRIVNDVLQGSAESLGVYFGGTPEFLMDSRRGLYSYEALRSRLAENSFARNGLVDLSGPVIRLQSLTPEDLYILLGKLRHVFAYGDQDRYLVPDEVFKAFMTHCNQKIGESYFRTPRNTIKAFLDLLAILEQNPQAQWQGLVNQAEIAPDAPSAGGDIIDDDKKDAPGAAGSSTTGSTQTSPDDDLADFRL</sequence>
<evidence type="ECO:0000313" key="2">
    <source>
        <dbReference type="EMBL" id="KON62848.1"/>
    </source>
</evidence>
<keyword evidence="3" id="KW-1185">Reference proteome</keyword>
<evidence type="ECO:0008006" key="4">
    <source>
        <dbReference type="Google" id="ProtNLM"/>
    </source>
</evidence>
<feature type="region of interest" description="Disordered" evidence="1">
    <location>
        <begin position="425"/>
        <end position="467"/>
    </location>
</feature>
<dbReference type="PATRIC" id="fig|33995.3.peg.4054"/>
<accession>A0A0M0EC84</accession>
<evidence type="ECO:0000313" key="3">
    <source>
        <dbReference type="Proteomes" id="UP000037566"/>
    </source>
</evidence>
<dbReference type="EMBL" id="LHUQ01000060">
    <property type="protein sequence ID" value="KON62848.1"/>
    <property type="molecule type" value="Genomic_DNA"/>
</dbReference>
<dbReference type="AlphaFoldDB" id="A0A0M0EC84"/>
<organism evidence="2 3">
    <name type="scientific">Komagataeibacter europaeus</name>
    <name type="common">Gluconacetobacter europaeus</name>
    <dbReference type="NCBI Taxonomy" id="33995"/>
    <lineage>
        <taxon>Bacteria</taxon>
        <taxon>Pseudomonadati</taxon>
        <taxon>Pseudomonadota</taxon>
        <taxon>Alphaproteobacteria</taxon>
        <taxon>Acetobacterales</taxon>
        <taxon>Acetobacteraceae</taxon>
        <taxon>Komagataeibacter</taxon>
    </lineage>
</organism>
<dbReference type="Proteomes" id="UP000037566">
    <property type="component" value="Unassembled WGS sequence"/>
</dbReference>
<reference evidence="2" key="1">
    <citation type="submission" date="2015-08" db="EMBL/GenBank/DDBJ databases">
        <title>Draft genome sequence of Komagataeibacter europaeus CECT 8546 a cellulose producer strain from vinegar produced by the traditional method.</title>
        <authorList>
            <person name="Poehlein A."/>
            <person name="Valera M.J."/>
            <person name="Haack F.S."/>
            <person name="Mas A."/>
            <person name="Daniel R."/>
            <person name="Streit W.R."/>
            <person name="Mateo E."/>
        </authorList>
    </citation>
    <scope>NUCLEOTIDE SEQUENCE [LARGE SCALE GENOMIC DNA]</scope>
    <source>
        <strain evidence="2">CECT 8546</strain>
    </source>
</reference>
<dbReference type="InterPro" id="IPR021228">
    <property type="entry name" value="BrxD"/>
</dbReference>
<dbReference type="OrthoDB" id="9772976at2"/>
<protein>
    <recommendedName>
        <fullName evidence="4">ATP-binding protein</fullName>
    </recommendedName>
</protein>
<proteinExistence type="predicted"/>
<feature type="compositionally biased region" description="Low complexity" evidence="1">
    <location>
        <begin position="443"/>
        <end position="457"/>
    </location>
</feature>
<dbReference type="STRING" id="33995.KOEU_36560"/>
<evidence type="ECO:0000256" key="1">
    <source>
        <dbReference type="SAM" id="MobiDB-lite"/>
    </source>
</evidence>
<name>A0A0M0EC84_KOMEU</name>
<dbReference type="Pfam" id="PF10923">
    <property type="entry name" value="BrxC_BrxD"/>
    <property type="match status" value="1"/>
</dbReference>
<comment type="caution">
    <text evidence="2">The sequence shown here is derived from an EMBL/GenBank/DDBJ whole genome shotgun (WGS) entry which is preliminary data.</text>
</comment>
<dbReference type="RefSeq" id="WP_010516141.1">
    <property type="nucleotide sequence ID" value="NZ_LHUQ01000060.1"/>
</dbReference>
<gene>
    <name evidence="2" type="ORF">KOEU_36560</name>
</gene>
<feature type="compositionally biased region" description="Acidic residues" evidence="1">
    <location>
        <begin position="458"/>
        <end position="467"/>
    </location>
</feature>